<name>A0A6V8N7F9_9BACT</name>
<dbReference type="Pfam" id="PF07409">
    <property type="entry name" value="GP46"/>
    <property type="match status" value="1"/>
</dbReference>
<evidence type="ECO:0000313" key="1">
    <source>
        <dbReference type="EMBL" id="GFO67874.1"/>
    </source>
</evidence>
<dbReference type="InterPro" id="IPR010877">
    <property type="entry name" value="Phage_Mu_Gp46"/>
</dbReference>
<evidence type="ECO:0000313" key="2">
    <source>
        <dbReference type="Proteomes" id="UP000587586"/>
    </source>
</evidence>
<sequence length="119" mass="13568">MDFAIAMKSGTADMTFDKSRDIFNNIYLSLSIKQGSWWLDPSFGLKDRGRLKNTEATARLVKGDCEQALQWIIDNGRAKTIEVSTERDRSQDLNRLKMLVLATQADGRTVTFEKFMEVV</sequence>
<dbReference type="AlphaFoldDB" id="A0A6V8N7F9"/>
<protein>
    <recommendedName>
        <fullName evidence="3">Phage protein GP46</fullName>
    </recommendedName>
</protein>
<proteinExistence type="predicted"/>
<dbReference type="RefSeq" id="WP_183360418.1">
    <property type="nucleotide sequence ID" value="NZ_BLXZ01000003.1"/>
</dbReference>
<gene>
    <name evidence="1" type="ORF">GMLC_14530</name>
</gene>
<organism evidence="1 2">
    <name type="scientific">Geomonas limicola</name>
    <dbReference type="NCBI Taxonomy" id="2740186"/>
    <lineage>
        <taxon>Bacteria</taxon>
        <taxon>Pseudomonadati</taxon>
        <taxon>Thermodesulfobacteriota</taxon>
        <taxon>Desulfuromonadia</taxon>
        <taxon>Geobacterales</taxon>
        <taxon>Geobacteraceae</taxon>
        <taxon>Geomonas</taxon>
    </lineage>
</organism>
<accession>A0A6V8N7F9</accession>
<dbReference type="Proteomes" id="UP000587586">
    <property type="component" value="Unassembled WGS sequence"/>
</dbReference>
<evidence type="ECO:0008006" key="3">
    <source>
        <dbReference type="Google" id="ProtNLM"/>
    </source>
</evidence>
<reference evidence="2" key="1">
    <citation type="submission" date="2020-06" db="EMBL/GenBank/DDBJ databases">
        <title>Draft genomic sequecing of Geomonas sp. Red745.</title>
        <authorList>
            <person name="Itoh H."/>
            <person name="Xu Z.X."/>
            <person name="Ushijima N."/>
            <person name="Masuda Y."/>
            <person name="Shiratori Y."/>
            <person name="Senoo K."/>
        </authorList>
    </citation>
    <scope>NUCLEOTIDE SEQUENCE [LARGE SCALE GENOMIC DNA]</scope>
    <source>
        <strain evidence="2">Red745</strain>
    </source>
</reference>
<keyword evidence="2" id="KW-1185">Reference proteome</keyword>
<comment type="caution">
    <text evidence="1">The sequence shown here is derived from an EMBL/GenBank/DDBJ whole genome shotgun (WGS) entry which is preliminary data.</text>
</comment>
<dbReference type="EMBL" id="BLXZ01000003">
    <property type="protein sequence ID" value="GFO67874.1"/>
    <property type="molecule type" value="Genomic_DNA"/>
</dbReference>